<accession>A0A9Q8V2R6</accession>
<dbReference type="GO" id="GO:0042128">
    <property type="term" value="P:nitrate assimilation"/>
    <property type="evidence" value="ECO:0007669"/>
    <property type="project" value="UniProtKB-KW"/>
</dbReference>
<dbReference type="EMBL" id="CP093245">
    <property type="protein sequence ID" value="UNH29973.1"/>
    <property type="molecule type" value="Genomic_DNA"/>
</dbReference>
<evidence type="ECO:0000313" key="4">
    <source>
        <dbReference type="EMBL" id="UNH29973.1"/>
    </source>
</evidence>
<dbReference type="GO" id="GO:0051537">
    <property type="term" value="F:2 iron, 2 sulfur cluster binding"/>
    <property type="evidence" value="ECO:0007669"/>
    <property type="project" value="InterPro"/>
</dbReference>
<keyword evidence="2" id="KW-0534">Nitrate assimilation</keyword>
<organism evidence="4 5">
    <name type="scientific">Moellerella wisconsensis</name>
    <dbReference type="NCBI Taxonomy" id="158849"/>
    <lineage>
        <taxon>Bacteria</taxon>
        <taxon>Pseudomonadati</taxon>
        <taxon>Pseudomonadota</taxon>
        <taxon>Gammaproteobacteria</taxon>
        <taxon>Enterobacterales</taxon>
        <taxon>Morganellaceae</taxon>
        <taxon>Moellerella</taxon>
    </lineage>
</organism>
<proteinExistence type="predicted"/>
<keyword evidence="1" id="KW-0560">Oxidoreductase</keyword>
<dbReference type="AlphaFoldDB" id="A0A9Q8V2R6"/>
<dbReference type="GO" id="GO:0008942">
    <property type="term" value="F:nitrite reductase [NAD(P)H] activity"/>
    <property type="evidence" value="ECO:0007669"/>
    <property type="project" value="InterPro"/>
</dbReference>
<evidence type="ECO:0000259" key="3">
    <source>
        <dbReference type="Pfam" id="PF13806"/>
    </source>
</evidence>
<protein>
    <submittedName>
        <fullName evidence="4">Nitrite reductase (NAD(P)H) small subunit</fullName>
    </submittedName>
</protein>
<feature type="domain" description="Rieske-like [2Fe-2S]" evidence="3">
    <location>
        <begin position="3"/>
        <end position="43"/>
    </location>
</feature>
<dbReference type="PROSITE" id="PS51300">
    <property type="entry name" value="NIRD"/>
    <property type="match status" value="1"/>
</dbReference>
<reference evidence="4" key="1">
    <citation type="submission" date="2022-03" db="EMBL/GenBank/DDBJ databases">
        <title>ESBL-producing Moellerella wisconsensis and Escherichia marmotae isolated from wild game meat.</title>
        <authorList>
            <person name="Biggel M."/>
        </authorList>
    </citation>
    <scope>NUCLEOTIDE SEQUENCE</scope>
    <source>
        <strain evidence="4">W51</strain>
    </source>
</reference>
<evidence type="ECO:0000313" key="5">
    <source>
        <dbReference type="Proteomes" id="UP000829116"/>
    </source>
</evidence>
<gene>
    <name evidence="4" type="ORF">MNY72_11495</name>
</gene>
<dbReference type="Proteomes" id="UP000829116">
    <property type="component" value="Chromosome"/>
</dbReference>
<dbReference type="InterPro" id="IPR012748">
    <property type="entry name" value="Rieske-like_NirD"/>
</dbReference>
<dbReference type="Pfam" id="PF13806">
    <property type="entry name" value="Rieske_2"/>
    <property type="match status" value="1"/>
</dbReference>
<sequence>MSSWLAVGHVDDIIPGTGVCALVGEAQVALFFLARPEERIAVQSITEKNA</sequence>
<dbReference type="Gene3D" id="2.102.10.10">
    <property type="entry name" value="Rieske [2Fe-2S] iron-sulphur domain"/>
    <property type="match status" value="1"/>
</dbReference>
<dbReference type="RefSeq" id="WP_241541857.1">
    <property type="nucleotide sequence ID" value="NZ_CAWQWN010000001.1"/>
</dbReference>
<name>A0A9Q8V2R6_9GAMM</name>
<evidence type="ECO:0000256" key="1">
    <source>
        <dbReference type="ARBA" id="ARBA00023002"/>
    </source>
</evidence>
<dbReference type="SUPFAM" id="SSF50022">
    <property type="entry name" value="ISP domain"/>
    <property type="match status" value="1"/>
</dbReference>
<dbReference type="InterPro" id="IPR036922">
    <property type="entry name" value="Rieske_2Fe-2S_sf"/>
</dbReference>
<evidence type="ECO:0000256" key="2">
    <source>
        <dbReference type="ARBA" id="ARBA00023063"/>
    </source>
</evidence>